<name>A0A8K0URC7_9AGAR</name>
<feature type="transmembrane region" description="Helical" evidence="6">
    <location>
        <begin position="169"/>
        <end position="190"/>
    </location>
</feature>
<evidence type="ECO:0000256" key="1">
    <source>
        <dbReference type="ARBA" id="ARBA00004141"/>
    </source>
</evidence>
<keyword evidence="3 6" id="KW-0812">Transmembrane</keyword>
<dbReference type="Proteomes" id="UP000813824">
    <property type="component" value="Unassembled WGS sequence"/>
</dbReference>
<dbReference type="InterPro" id="IPR036259">
    <property type="entry name" value="MFS_trans_sf"/>
</dbReference>
<evidence type="ECO:0000259" key="7">
    <source>
        <dbReference type="PROSITE" id="PS50850"/>
    </source>
</evidence>
<gene>
    <name evidence="8" type="ORF">BXZ70DRAFT_1021870</name>
</gene>
<feature type="transmembrane region" description="Helical" evidence="6">
    <location>
        <begin position="196"/>
        <end position="216"/>
    </location>
</feature>
<feature type="transmembrane region" description="Helical" evidence="6">
    <location>
        <begin position="437"/>
        <end position="458"/>
    </location>
</feature>
<feature type="transmembrane region" description="Helical" evidence="6">
    <location>
        <begin position="38"/>
        <end position="60"/>
    </location>
</feature>
<dbReference type="InterPro" id="IPR020846">
    <property type="entry name" value="MFS_dom"/>
</dbReference>
<feature type="transmembrane region" description="Helical" evidence="6">
    <location>
        <begin position="397"/>
        <end position="425"/>
    </location>
</feature>
<dbReference type="GO" id="GO:0022857">
    <property type="term" value="F:transmembrane transporter activity"/>
    <property type="evidence" value="ECO:0007669"/>
    <property type="project" value="InterPro"/>
</dbReference>
<evidence type="ECO:0000256" key="3">
    <source>
        <dbReference type="ARBA" id="ARBA00022692"/>
    </source>
</evidence>
<dbReference type="EMBL" id="JAEVFJ010000014">
    <property type="protein sequence ID" value="KAH8100972.1"/>
    <property type="molecule type" value="Genomic_DNA"/>
</dbReference>
<evidence type="ECO:0000313" key="9">
    <source>
        <dbReference type="Proteomes" id="UP000813824"/>
    </source>
</evidence>
<dbReference type="Pfam" id="PF07690">
    <property type="entry name" value="MFS_1"/>
    <property type="match status" value="1"/>
</dbReference>
<accession>A0A8K0URC7</accession>
<sequence length="534" mass="59461">MTNPSSTVTVSEHGRLDLVAFSQDDSDDPRNWSKAKKIWVFAVTCLLSFIAVFGSSVYAPGEEQIIERYGVNQDVASTGLTTYVLGFGFGPLLWGPLSEMYGKRIIFLISWAFMTVSMIPSAFVDNIIVILVFRFFTGLAAACPLSNGSSVSADIFRDDMFSLARASSIFAFCSLSGPCFGTLVGFFVAAHSGKTLWVLRLHFFMSIAAIPFLFIFPETYGPRILEQRAKRLRAEGKTNARAATEVHTKSTVQLVQGHIIRPFAMFLREPVLQGVTLWISLAYGIIYFFFEMYPVVFIEHIVDYRPCDLPIDGHFYQHGIEFQLCGLMFLPVAFGMLLAVASYPQLLRISQKIYIPGIECKDIPTQPQENNLKVVVFAVILMPTSLFWFAWTSGHEVSWVSAALSGIPFGFSTVIIFFTFTAYLLQTYGVYATSAQSANTFVRSMVAAVFPIAAHSVIRNLGTKWGASTFGFISLGMIPIPLIFIRYGARFREQSHFASAARRMEDQMQTQGDSSTIMGIDMEKHDHVEAQSRG</sequence>
<dbReference type="GO" id="GO:0005886">
    <property type="term" value="C:plasma membrane"/>
    <property type="evidence" value="ECO:0007669"/>
    <property type="project" value="TreeGrafter"/>
</dbReference>
<evidence type="ECO:0000313" key="8">
    <source>
        <dbReference type="EMBL" id="KAH8100972.1"/>
    </source>
</evidence>
<feature type="transmembrane region" description="Helical" evidence="6">
    <location>
        <begin position="129"/>
        <end position="148"/>
    </location>
</feature>
<feature type="transmembrane region" description="Helical" evidence="6">
    <location>
        <begin position="80"/>
        <end position="98"/>
    </location>
</feature>
<feature type="transmembrane region" description="Helical" evidence="6">
    <location>
        <begin position="374"/>
        <end position="391"/>
    </location>
</feature>
<reference evidence="8" key="1">
    <citation type="journal article" date="2021" name="New Phytol.">
        <title>Evolutionary innovations through gain and loss of genes in the ectomycorrhizal Boletales.</title>
        <authorList>
            <person name="Wu G."/>
            <person name="Miyauchi S."/>
            <person name="Morin E."/>
            <person name="Kuo A."/>
            <person name="Drula E."/>
            <person name="Varga T."/>
            <person name="Kohler A."/>
            <person name="Feng B."/>
            <person name="Cao Y."/>
            <person name="Lipzen A."/>
            <person name="Daum C."/>
            <person name="Hundley H."/>
            <person name="Pangilinan J."/>
            <person name="Johnson J."/>
            <person name="Barry K."/>
            <person name="LaButti K."/>
            <person name="Ng V."/>
            <person name="Ahrendt S."/>
            <person name="Min B."/>
            <person name="Choi I.G."/>
            <person name="Park H."/>
            <person name="Plett J.M."/>
            <person name="Magnuson J."/>
            <person name="Spatafora J.W."/>
            <person name="Nagy L.G."/>
            <person name="Henrissat B."/>
            <person name="Grigoriev I.V."/>
            <person name="Yang Z.L."/>
            <person name="Xu J."/>
            <person name="Martin F.M."/>
        </authorList>
    </citation>
    <scope>NUCLEOTIDE SEQUENCE</scope>
    <source>
        <strain evidence="8">KKN 215</strain>
    </source>
</reference>
<comment type="subcellular location">
    <subcellularLocation>
        <location evidence="1">Membrane</location>
        <topology evidence="1">Multi-pass membrane protein</topology>
    </subcellularLocation>
</comment>
<dbReference type="InterPro" id="IPR011701">
    <property type="entry name" value="MFS"/>
</dbReference>
<dbReference type="PROSITE" id="PS50850">
    <property type="entry name" value="MFS"/>
    <property type="match status" value="1"/>
</dbReference>
<feature type="transmembrane region" description="Helical" evidence="6">
    <location>
        <begin position="470"/>
        <end position="489"/>
    </location>
</feature>
<feature type="transmembrane region" description="Helical" evidence="6">
    <location>
        <begin position="271"/>
        <end position="290"/>
    </location>
</feature>
<evidence type="ECO:0000256" key="2">
    <source>
        <dbReference type="ARBA" id="ARBA00022448"/>
    </source>
</evidence>
<keyword evidence="5 6" id="KW-0472">Membrane</keyword>
<evidence type="ECO:0000256" key="5">
    <source>
        <dbReference type="ARBA" id="ARBA00023136"/>
    </source>
</evidence>
<comment type="caution">
    <text evidence="8">The sequence shown here is derived from an EMBL/GenBank/DDBJ whole genome shotgun (WGS) entry which is preliminary data.</text>
</comment>
<dbReference type="OrthoDB" id="9986881at2759"/>
<dbReference type="SUPFAM" id="SSF103473">
    <property type="entry name" value="MFS general substrate transporter"/>
    <property type="match status" value="1"/>
</dbReference>
<evidence type="ECO:0000256" key="4">
    <source>
        <dbReference type="ARBA" id="ARBA00022989"/>
    </source>
</evidence>
<protein>
    <submittedName>
        <fullName evidence="8">MFS general substrate transporter</fullName>
    </submittedName>
</protein>
<organism evidence="8 9">
    <name type="scientific">Cristinia sonorae</name>
    <dbReference type="NCBI Taxonomy" id="1940300"/>
    <lineage>
        <taxon>Eukaryota</taxon>
        <taxon>Fungi</taxon>
        <taxon>Dikarya</taxon>
        <taxon>Basidiomycota</taxon>
        <taxon>Agaricomycotina</taxon>
        <taxon>Agaricomycetes</taxon>
        <taxon>Agaricomycetidae</taxon>
        <taxon>Agaricales</taxon>
        <taxon>Pleurotineae</taxon>
        <taxon>Stephanosporaceae</taxon>
        <taxon>Cristinia</taxon>
    </lineage>
</organism>
<proteinExistence type="predicted"/>
<evidence type="ECO:0000256" key="6">
    <source>
        <dbReference type="SAM" id="Phobius"/>
    </source>
</evidence>
<dbReference type="AlphaFoldDB" id="A0A8K0URC7"/>
<dbReference type="PANTHER" id="PTHR23502">
    <property type="entry name" value="MAJOR FACILITATOR SUPERFAMILY"/>
    <property type="match status" value="1"/>
</dbReference>
<keyword evidence="4 6" id="KW-1133">Transmembrane helix</keyword>
<dbReference type="Gene3D" id="1.20.1250.20">
    <property type="entry name" value="MFS general substrate transporter like domains"/>
    <property type="match status" value="1"/>
</dbReference>
<feature type="transmembrane region" description="Helical" evidence="6">
    <location>
        <begin position="105"/>
        <end position="123"/>
    </location>
</feature>
<feature type="domain" description="Major facilitator superfamily (MFS) profile" evidence="7">
    <location>
        <begin position="40"/>
        <end position="492"/>
    </location>
</feature>
<keyword evidence="9" id="KW-1185">Reference proteome</keyword>
<feature type="transmembrane region" description="Helical" evidence="6">
    <location>
        <begin position="320"/>
        <end position="343"/>
    </location>
</feature>
<dbReference type="PANTHER" id="PTHR23502:SF132">
    <property type="entry name" value="POLYAMINE TRANSPORTER 2-RELATED"/>
    <property type="match status" value="1"/>
</dbReference>
<keyword evidence="2" id="KW-0813">Transport</keyword>